<dbReference type="RefSeq" id="WP_045096063.1">
    <property type="nucleotide sequence ID" value="NZ_LN614827.1"/>
</dbReference>
<evidence type="ECO:0000256" key="2">
    <source>
        <dbReference type="HAMAP-Rule" id="MF_02087"/>
    </source>
</evidence>
<evidence type="ECO:0000259" key="5">
    <source>
        <dbReference type="Pfam" id="PF01168"/>
    </source>
</evidence>
<comment type="similarity">
    <text evidence="2 4">Belongs to the pyridoxal phosphate-binding protein YggS/PROSC family.</text>
</comment>
<dbReference type="InterPro" id="IPR029066">
    <property type="entry name" value="PLP-binding_barrel"/>
</dbReference>
<feature type="domain" description="Alanine racemase N-terminal" evidence="5">
    <location>
        <begin position="30"/>
        <end position="226"/>
    </location>
</feature>
<feature type="modified residue" description="N6-(pyridoxal phosphate)lysine" evidence="2 3">
    <location>
        <position position="35"/>
    </location>
</feature>
<dbReference type="STRING" id="1212491.LFA_2213"/>
<dbReference type="GO" id="GO:0030170">
    <property type="term" value="F:pyridoxal phosphate binding"/>
    <property type="evidence" value="ECO:0007669"/>
    <property type="project" value="UniProtKB-UniRule"/>
</dbReference>
<dbReference type="InterPro" id="IPR011078">
    <property type="entry name" value="PyrdxlP_homeostasis"/>
</dbReference>
<sequence length="233" mass="25979">MNIDQNLSHVKQLIAQAAMVSNRSTDSILLLAVSKKQSVESITQAFNLGVTDFGENYYQEALLKINALKDLPMSWHFIGPIQSNKTKGIATHFHWVHSVNRLIIARLLNEYRPPRLPPLNVCLQVNLVAEETKSGILPEQAKELALAVSQLPNLKLRGLMTIPPPQKGQAKQYNLLIQLKQLMESINQETGLKMDTLSMGMSDDLTPAIKAGSTIVRVGRAIFGEREVIKNEY</sequence>
<dbReference type="Pfam" id="PF01168">
    <property type="entry name" value="Ala_racemase_N"/>
    <property type="match status" value="1"/>
</dbReference>
<gene>
    <name evidence="6" type="primary">yggS</name>
    <name evidence="6" type="ORF">LFA_2213</name>
</gene>
<dbReference type="InterPro" id="IPR001608">
    <property type="entry name" value="Ala_racemase_N"/>
</dbReference>
<evidence type="ECO:0000256" key="3">
    <source>
        <dbReference type="PIRSR" id="PIRSR004848-1"/>
    </source>
</evidence>
<dbReference type="AlphaFoldDB" id="A0A098G6H9"/>
<comment type="function">
    <text evidence="2">Pyridoxal 5'-phosphate (PLP)-binding protein, which is involved in PLP homeostasis.</text>
</comment>
<comment type="cofactor">
    <cofactor evidence="3">
        <name>pyridoxal 5'-phosphate</name>
        <dbReference type="ChEBI" id="CHEBI:597326"/>
    </cofactor>
</comment>
<dbReference type="PANTHER" id="PTHR10146:SF14">
    <property type="entry name" value="PYRIDOXAL PHOSPHATE HOMEOSTASIS PROTEIN"/>
    <property type="match status" value="1"/>
</dbReference>
<organism evidence="6 7">
    <name type="scientific">Legionella fallonii LLAP-10</name>
    <dbReference type="NCBI Taxonomy" id="1212491"/>
    <lineage>
        <taxon>Bacteria</taxon>
        <taxon>Pseudomonadati</taxon>
        <taxon>Pseudomonadota</taxon>
        <taxon>Gammaproteobacteria</taxon>
        <taxon>Legionellales</taxon>
        <taxon>Legionellaceae</taxon>
        <taxon>Legionella</taxon>
    </lineage>
</organism>
<dbReference type="PROSITE" id="PS01211">
    <property type="entry name" value="UPF0001"/>
    <property type="match status" value="1"/>
</dbReference>
<evidence type="ECO:0000313" key="7">
    <source>
        <dbReference type="Proteomes" id="UP000032430"/>
    </source>
</evidence>
<evidence type="ECO:0000256" key="4">
    <source>
        <dbReference type="RuleBase" id="RU004514"/>
    </source>
</evidence>
<dbReference type="HOGENOM" id="CLU_059988_0_1_6"/>
<dbReference type="NCBIfam" id="TIGR00044">
    <property type="entry name" value="YggS family pyridoxal phosphate-dependent enzyme"/>
    <property type="match status" value="1"/>
</dbReference>
<dbReference type="OrthoDB" id="9804072at2"/>
<keyword evidence="7" id="KW-1185">Reference proteome</keyword>
<dbReference type="HAMAP" id="MF_02087">
    <property type="entry name" value="PLP_homeostasis"/>
    <property type="match status" value="1"/>
</dbReference>
<dbReference type="PANTHER" id="PTHR10146">
    <property type="entry name" value="PROLINE SYNTHETASE CO-TRANSCRIBED BACTERIAL HOMOLOG PROTEIN"/>
    <property type="match status" value="1"/>
</dbReference>
<accession>A0A098G6H9</accession>
<protein>
    <recommendedName>
        <fullName evidence="2">Pyridoxal phosphate homeostasis protein</fullName>
        <shortName evidence="2">PLP homeostasis protein</shortName>
    </recommendedName>
</protein>
<reference evidence="7" key="1">
    <citation type="submission" date="2014-09" db="EMBL/GenBank/DDBJ databases">
        <authorList>
            <person name="Gomez-Valero L."/>
        </authorList>
    </citation>
    <scope>NUCLEOTIDE SEQUENCE [LARGE SCALE GENOMIC DNA]</scope>
    <source>
        <strain evidence="7">ATCC700992</strain>
    </source>
</reference>
<dbReference type="CDD" id="cd06824">
    <property type="entry name" value="PLPDE_III_Yggs_like"/>
    <property type="match status" value="1"/>
</dbReference>
<dbReference type="Gene3D" id="3.20.20.10">
    <property type="entry name" value="Alanine racemase"/>
    <property type="match status" value="1"/>
</dbReference>
<proteinExistence type="inferred from homology"/>
<evidence type="ECO:0000313" key="6">
    <source>
        <dbReference type="EMBL" id="CEG57591.1"/>
    </source>
</evidence>
<dbReference type="KEGG" id="lfa:LFA_2213"/>
<keyword evidence="1 2" id="KW-0663">Pyridoxal phosphate</keyword>
<dbReference type="EMBL" id="LN614827">
    <property type="protein sequence ID" value="CEG57591.1"/>
    <property type="molecule type" value="Genomic_DNA"/>
</dbReference>
<dbReference type="PIRSF" id="PIRSF004848">
    <property type="entry name" value="YBL036c_PLPDEIII"/>
    <property type="match status" value="1"/>
</dbReference>
<dbReference type="FunFam" id="3.20.20.10:FF:000018">
    <property type="entry name" value="Pyridoxal phosphate homeostasis protein"/>
    <property type="match status" value="1"/>
</dbReference>
<dbReference type="Proteomes" id="UP000032430">
    <property type="component" value="Chromosome I"/>
</dbReference>
<name>A0A098G6H9_9GAMM</name>
<dbReference type="SUPFAM" id="SSF51419">
    <property type="entry name" value="PLP-binding barrel"/>
    <property type="match status" value="1"/>
</dbReference>
<evidence type="ECO:0000256" key="1">
    <source>
        <dbReference type="ARBA" id="ARBA00022898"/>
    </source>
</evidence>